<evidence type="ECO:0000256" key="2">
    <source>
        <dbReference type="SAM" id="SignalP"/>
    </source>
</evidence>
<reference evidence="4 5" key="1">
    <citation type="submission" date="2021-04" db="EMBL/GenBank/DDBJ databases">
        <authorList>
            <person name="Pira H."/>
            <person name="Risdian C."/>
            <person name="Wink J."/>
        </authorList>
    </citation>
    <scope>NUCLEOTIDE SEQUENCE [LARGE SCALE GENOMIC DNA]</scope>
    <source>
        <strain evidence="4 5">WHA3</strain>
    </source>
</reference>
<proteinExistence type="predicted"/>
<dbReference type="NCBIfam" id="TIGR03804">
    <property type="entry name" value="para_beta_helix"/>
    <property type="match status" value="1"/>
</dbReference>
<feature type="chain" id="PRO_5045211832" evidence="2">
    <location>
        <begin position="21"/>
        <end position="413"/>
    </location>
</feature>
<feature type="signal peptide" evidence="2">
    <location>
        <begin position="1"/>
        <end position="20"/>
    </location>
</feature>
<comment type="caution">
    <text evidence="4">The sequence shown here is derived from an EMBL/GenBank/DDBJ whole genome shotgun (WGS) entry which is preliminary data.</text>
</comment>
<dbReference type="EMBL" id="JAGSPA010000001">
    <property type="protein sequence ID" value="MBV7255785.1"/>
    <property type="molecule type" value="Genomic_DNA"/>
</dbReference>
<dbReference type="Proteomes" id="UP000722336">
    <property type="component" value="Unassembled WGS sequence"/>
</dbReference>
<evidence type="ECO:0000313" key="4">
    <source>
        <dbReference type="EMBL" id="MBV7255785.1"/>
    </source>
</evidence>
<evidence type="ECO:0000256" key="1">
    <source>
        <dbReference type="SAM" id="MobiDB-lite"/>
    </source>
</evidence>
<feature type="region of interest" description="Disordered" evidence="1">
    <location>
        <begin position="392"/>
        <end position="413"/>
    </location>
</feature>
<dbReference type="InterPro" id="IPR022441">
    <property type="entry name" value="Para_beta_helix_rpt-2"/>
</dbReference>
<dbReference type="NCBIfam" id="TIGR03805">
    <property type="entry name" value="beta_helix_1"/>
    <property type="match status" value="1"/>
</dbReference>
<organism evidence="4 5">
    <name type="scientific">Pacificimonas pallii</name>
    <dbReference type="NCBI Taxonomy" id="2827236"/>
    <lineage>
        <taxon>Bacteria</taxon>
        <taxon>Pseudomonadati</taxon>
        <taxon>Pseudomonadota</taxon>
        <taxon>Alphaproteobacteria</taxon>
        <taxon>Sphingomonadales</taxon>
        <taxon>Sphingosinicellaceae</taxon>
        <taxon>Pacificimonas</taxon>
    </lineage>
</organism>
<protein>
    <submittedName>
        <fullName evidence="4">Right-handed parallel beta-helix repeat-containing protein</fullName>
    </submittedName>
</protein>
<feature type="domain" description="Right handed beta helix" evidence="3">
    <location>
        <begin position="77"/>
        <end position="213"/>
    </location>
</feature>
<keyword evidence="5" id="KW-1185">Reference proteome</keyword>
<dbReference type="SMART" id="SM00710">
    <property type="entry name" value="PbH1"/>
    <property type="match status" value="6"/>
</dbReference>
<dbReference type="InterPro" id="IPR039448">
    <property type="entry name" value="Beta_helix"/>
</dbReference>
<evidence type="ECO:0000259" key="3">
    <source>
        <dbReference type="Pfam" id="PF13229"/>
    </source>
</evidence>
<dbReference type="InterPro" id="IPR022442">
    <property type="entry name" value="SO_2930-like_dom"/>
</dbReference>
<sequence>MTTYQIAAAALLLAATPLAAKTFHITPSDEAQETIQLALIEAEPGDVVHLSAGTYALDDGLSLDVDGVTVRGDGPDATILSFKGQTGAGEGLLVTSDRVLLTGFAIEDTRGDAIKAKGSDRLTFDNLRAEWTNGPDAKNGAYGFYPVESTNILIQNSEVIACSDAGIYVGQSDNIVVRNNRVHQNVAGIEIENSTHADVYGNFAFHNTGGILVFDLPDLPMVGGHSTRIYDNVIVNNDTPNFASPGNIVAGVPQGLGIMVMANRNVHIFNNFLDGNSSAHVMIVGYTQEFTDERYNPLARDVVVRDNVMARGGYDPKFDGGAALAAALGGAIPDVMWDGSAAFMRGDAKIEEAARMSFDAPAVSLNLAVAGADVADAQPSMASARASIAEPAPVMLPEDQPGMTAKPQLAMAD</sequence>
<gene>
    <name evidence="4" type="ORF">KCG44_03180</name>
</gene>
<keyword evidence="2" id="KW-0732">Signal</keyword>
<accession>A0ABS6SBJ4</accession>
<name>A0ABS6SBJ4_9SPHN</name>
<dbReference type="RefSeq" id="WP_218444156.1">
    <property type="nucleotide sequence ID" value="NZ_JAGSPA010000001.1"/>
</dbReference>
<dbReference type="Pfam" id="PF13229">
    <property type="entry name" value="Beta_helix"/>
    <property type="match status" value="1"/>
</dbReference>
<dbReference type="InterPro" id="IPR006626">
    <property type="entry name" value="PbH1"/>
</dbReference>
<evidence type="ECO:0000313" key="5">
    <source>
        <dbReference type="Proteomes" id="UP000722336"/>
    </source>
</evidence>